<dbReference type="RefSeq" id="WP_067390103.1">
    <property type="nucleotide sequence ID" value="NZ_JXKH01000002.1"/>
</dbReference>
<gene>
    <name evidence="2" type="ORF">RU97_GL001021</name>
</gene>
<evidence type="ECO:0000256" key="1">
    <source>
        <dbReference type="SAM" id="Phobius"/>
    </source>
</evidence>
<dbReference type="EMBL" id="JXKH01000002">
    <property type="protein sequence ID" value="OJG19450.1"/>
    <property type="molecule type" value="Genomic_DNA"/>
</dbReference>
<evidence type="ECO:0000313" key="2">
    <source>
        <dbReference type="EMBL" id="OJG19450.1"/>
    </source>
</evidence>
<reference evidence="2 3" key="1">
    <citation type="submission" date="2014-12" db="EMBL/GenBank/DDBJ databases">
        <title>Draft genome sequences of 29 type strains of Enterococci.</title>
        <authorList>
            <person name="Zhong Z."/>
            <person name="Sun Z."/>
            <person name="Liu W."/>
            <person name="Zhang W."/>
            <person name="Zhang H."/>
        </authorList>
    </citation>
    <scope>NUCLEOTIDE SEQUENCE [LARGE SCALE GENOMIC DNA]</scope>
    <source>
        <strain evidence="2 3">DSM 17029</strain>
    </source>
</reference>
<organism evidence="2 3">
    <name type="scientific">Enterococcus canis</name>
    <dbReference type="NCBI Taxonomy" id="214095"/>
    <lineage>
        <taxon>Bacteria</taxon>
        <taxon>Bacillati</taxon>
        <taxon>Bacillota</taxon>
        <taxon>Bacilli</taxon>
        <taxon>Lactobacillales</taxon>
        <taxon>Enterococcaceae</taxon>
        <taxon>Enterococcus</taxon>
    </lineage>
</organism>
<keyword evidence="1" id="KW-1133">Transmembrane helix</keyword>
<keyword evidence="3" id="KW-1185">Reference proteome</keyword>
<accession>A0A1L8RI50</accession>
<sequence>MTVSVETEKNIKKLAQTAVKAGMEPTDLSYLERAELKMRELQNKIRKNIAPDRSEAIEELAQYIEGYVEEQVTLGLSETDALAKAEAVFIEVSEPKPVYSELDEASAEIVGLLYGSRMLIGLALGAFLGMVLQIFYNGAILGLAFGLMVLIGTVLGVGFGLSDHSKVMAKQ</sequence>
<comment type="caution">
    <text evidence="2">The sequence shown here is derived from an EMBL/GenBank/DDBJ whole genome shotgun (WGS) entry which is preliminary data.</text>
</comment>
<proteinExistence type="predicted"/>
<dbReference type="AlphaFoldDB" id="A0A1L8RI50"/>
<feature type="transmembrane region" description="Helical" evidence="1">
    <location>
        <begin position="118"/>
        <end position="136"/>
    </location>
</feature>
<protein>
    <submittedName>
        <fullName evidence="2">Uncharacterized protein</fullName>
    </submittedName>
</protein>
<name>A0A1L8RI50_9ENTE</name>
<dbReference type="Proteomes" id="UP000181884">
    <property type="component" value="Unassembled WGS sequence"/>
</dbReference>
<keyword evidence="1" id="KW-0812">Transmembrane</keyword>
<evidence type="ECO:0000313" key="3">
    <source>
        <dbReference type="Proteomes" id="UP000181884"/>
    </source>
</evidence>
<feature type="transmembrane region" description="Helical" evidence="1">
    <location>
        <begin position="142"/>
        <end position="161"/>
    </location>
</feature>
<keyword evidence="1" id="KW-0472">Membrane</keyword>
<dbReference type="STRING" id="214095.RU97_GL001021"/>